<feature type="domain" description="4'-phosphopantetheinyl transferase" evidence="11">
    <location>
        <begin position="5"/>
        <end position="106"/>
    </location>
</feature>
<dbReference type="EC" id="2.7.8.7" evidence="10"/>
<name>A0A517MUH8_9BACT</name>
<keyword evidence="10" id="KW-0963">Cytoplasm</keyword>
<evidence type="ECO:0000313" key="13">
    <source>
        <dbReference type="Proteomes" id="UP000319852"/>
    </source>
</evidence>
<proteinExistence type="inferred from homology"/>
<evidence type="ECO:0000256" key="8">
    <source>
        <dbReference type="ARBA" id="ARBA00050875"/>
    </source>
</evidence>
<evidence type="ECO:0000256" key="10">
    <source>
        <dbReference type="HAMAP-Rule" id="MF_00101"/>
    </source>
</evidence>
<dbReference type="KEGG" id="amob:HG15A2_18250"/>
<dbReference type="InterPro" id="IPR002582">
    <property type="entry name" value="ACPS"/>
</dbReference>
<keyword evidence="4 10" id="KW-0276">Fatty acid metabolism</keyword>
<comment type="catalytic activity">
    <reaction evidence="8 10">
        <text>apo-[ACP] + CoA = holo-[ACP] + adenosine 3',5'-bisphosphate + H(+)</text>
        <dbReference type="Rhea" id="RHEA:12068"/>
        <dbReference type="Rhea" id="RHEA-COMP:9685"/>
        <dbReference type="Rhea" id="RHEA-COMP:9690"/>
        <dbReference type="ChEBI" id="CHEBI:15378"/>
        <dbReference type="ChEBI" id="CHEBI:29999"/>
        <dbReference type="ChEBI" id="CHEBI:57287"/>
        <dbReference type="ChEBI" id="CHEBI:58343"/>
        <dbReference type="ChEBI" id="CHEBI:64479"/>
        <dbReference type="EC" id="2.7.8.7"/>
    </reaction>
</comment>
<keyword evidence="2 10" id="KW-0808">Transferase</keyword>
<feature type="binding site" evidence="10">
    <location>
        <position position="58"/>
    </location>
    <ligand>
        <name>Mg(2+)</name>
        <dbReference type="ChEBI" id="CHEBI:18420"/>
    </ligand>
</feature>
<reference evidence="12 13" key="1">
    <citation type="submission" date="2019-02" db="EMBL/GenBank/DDBJ databases">
        <title>Deep-cultivation of Planctomycetes and their phenomic and genomic characterization uncovers novel biology.</title>
        <authorList>
            <person name="Wiegand S."/>
            <person name="Jogler M."/>
            <person name="Boedeker C."/>
            <person name="Pinto D."/>
            <person name="Vollmers J."/>
            <person name="Rivas-Marin E."/>
            <person name="Kohn T."/>
            <person name="Peeters S.H."/>
            <person name="Heuer A."/>
            <person name="Rast P."/>
            <person name="Oberbeckmann S."/>
            <person name="Bunk B."/>
            <person name="Jeske O."/>
            <person name="Meyerdierks A."/>
            <person name="Storesund J.E."/>
            <person name="Kallscheuer N."/>
            <person name="Luecker S."/>
            <person name="Lage O.M."/>
            <person name="Pohl T."/>
            <person name="Merkel B.J."/>
            <person name="Hornburger P."/>
            <person name="Mueller R.-W."/>
            <person name="Bruemmer F."/>
            <person name="Labrenz M."/>
            <person name="Spormann A.M."/>
            <person name="Op den Camp H."/>
            <person name="Overmann J."/>
            <person name="Amann R."/>
            <person name="Jetten M.S.M."/>
            <person name="Mascher T."/>
            <person name="Medema M.H."/>
            <person name="Devos D.P."/>
            <person name="Kaster A.-K."/>
            <person name="Ovreas L."/>
            <person name="Rohde M."/>
            <person name="Galperin M.Y."/>
            <person name="Jogler C."/>
        </authorList>
    </citation>
    <scope>NUCLEOTIDE SEQUENCE [LARGE SCALE GENOMIC DNA]</scope>
    <source>
        <strain evidence="12 13">HG15A2</strain>
    </source>
</reference>
<dbReference type="GO" id="GO:0005737">
    <property type="term" value="C:cytoplasm"/>
    <property type="evidence" value="ECO:0007669"/>
    <property type="project" value="UniProtKB-SubCell"/>
</dbReference>
<dbReference type="HAMAP" id="MF_00101">
    <property type="entry name" value="AcpS"/>
    <property type="match status" value="1"/>
</dbReference>
<dbReference type="Pfam" id="PF01648">
    <property type="entry name" value="ACPS"/>
    <property type="match status" value="1"/>
</dbReference>
<gene>
    <name evidence="10 12" type="primary">acpS</name>
    <name evidence="12" type="ORF">HG15A2_18250</name>
</gene>
<dbReference type="Gene3D" id="3.90.470.20">
    <property type="entry name" value="4'-phosphopantetheinyl transferase domain"/>
    <property type="match status" value="1"/>
</dbReference>
<dbReference type="SUPFAM" id="SSF56214">
    <property type="entry name" value="4'-phosphopantetheinyl transferase"/>
    <property type="match status" value="1"/>
</dbReference>
<comment type="function">
    <text evidence="10">Transfers the 4'-phosphopantetheine moiety from coenzyme A to a Ser of acyl-carrier-protein.</text>
</comment>
<comment type="function">
    <text evidence="9">Transfers the 4'-phosphopantetheine moiety from coenzyme A to the 'Ser-36' of acyl-carrier-protein.</text>
</comment>
<dbReference type="AlphaFoldDB" id="A0A517MUH8"/>
<evidence type="ECO:0000256" key="3">
    <source>
        <dbReference type="ARBA" id="ARBA00022723"/>
    </source>
</evidence>
<keyword evidence="5 10" id="KW-0460">Magnesium</keyword>
<evidence type="ECO:0000256" key="9">
    <source>
        <dbReference type="ARBA" id="ARBA00054726"/>
    </source>
</evidence>
<dbReference type="OrthoDB" id="517356at2"/>
<evidence type="ECO:0000256" key="5">
    <source>
        <dbReference type="ARBA" id="ARBA00022842"/>
    </source>
</evidence>
<accession>A0A517MUH8</accession>
<evidence type="ECO:0000256" key="4">
    <source>
        <dbReference type="ARBA" id="ARBA00022832"/>
    </source>
</evidence>
<evidence type="ECO:0000259" key="11">
    <source>
        <dbReference type="Pfam" id="PF01648"/>
    </source>
</evidence>
<keyword evidence="1 10" id="KW-0444">Lipid biosynthesis</keyword>
<evidence type="ECO:0000256" key="1">
    <source>
        <dbReference type="ARBA" id="ARBA00022516"/>
    </source>
</evidence>
<dbReference type="GO" id="GO:0008897">
    <property type="term" value="F:holo-[acyl-carrier-protein] synthase activity"/>
    <property type="evidence" value="ECO:0007669"/>
    <property type="project" value="UniProtKB-UniRule"/>
</dbReference>
<dbReference type="NCBIfam" id="TIGR00516">
    <property type="entry name" value="acpS"/>
    <property type="match status" value="1"/>
</dbReference>
<comment type="cofactor">
    <cofactor evidence="10">
        <name>Mg(2+)</name>
        <dbReference type="ChEBI" id="CHEBI:18420"/>
    </cofactor>
</comment>
<dbReference type="InterPro" id="IPR004568">
    <property type="entry name" value="Ppantetheine-prot_Trfase_dom"/>
</dbReference>
<keyword evidence="6 10" id="KW-0443">Lipid metabolism</keyword>
<keyword evidence="3 10" id="KW-0479">Metal-binding</keyword>
<organism evidence="12 13">
    <name type="scientific">Adhaeretor mobilis</name>
    <dbReference type="NCBI Taxonomy" id="1930276"/>
    <lineage>
        <taxon>Bacteria</taxon>
        <taxon>Pseudomonadati</taxon>
        <taxon>Planctomycetota</taxon>
        <taxon>Planctomycetia</taxon>
        <taxon>Pirellulales</taxon>
        <taxon>Lacipirellulaceae</taxon>
        <taxon>Adhaeretor</taxon>
    </lineage>
</organism>
<dbReference type="InterPro" id="IPR037143">
    <property type="entry name" value="4-PPantetheinyl_Trfase_dom_sf"/>
</dbReference>
<protein>
    <recommendedName>
        <fullName evidence="10">Holo-[acyl-carrier-protein] synthase</fullName>
        <shortName evidence="10">Holo-ACP synthase</shortName>
        <ecNumber evidence="10">2.7.8.7</ecNumber>
    </recommendedName>
    <alternativeName>
        <fullName evidence="10">4'-phosphopantetheinyl transferase AcpS</fullName>
    </alternativeName>
</protein>
<evidence type="ECO:0000256" key="7">
    <source>
        <dbReference type="ARBA" id="ARBA00023160"/>
    </source>
</evidence>
<dbReference type="NCBIfam" id="TIGR00556">
    <property type="entry name" value="pantethn_trn"/>
    <property type="match status" value="1"/>
</dbReference>
<dbReference type="InterPro" id="IPR008278">
    <property type="entry name" value="4-PPantetheinyl_Trfase_dom"/>
</dbReference>
<evidence type="ECO:0000256" key="6">
    <source>
        <dbReference type="ARBA" id="ARBA00023098"/>
    </source>
</evidence>
<keyword evidence="7 10" id="KW-0275">Fatty acid biosynthesis</keyword>
<evidence type="ECO:0000256" key="2">
    <source>
        <dbReference type="ARBA" id="ARBA00022679"/>
    </source>
</evidence>
<dbReference type="FunFam" id="3.90.470.20:FF:000001">
    <property type="entry name" value="Holo-[acyl-carrier-protein] synthase"/>
    <property type="match status" value="1"/>
</dbReference>
<evidence type="ECO:0000313" key="12">
    <source>
        <dbReference type="EMBL" id="QDS98544.1"/>
    </source>
</evidence>
<keyword evidence="13" id="KW-1185">Reference proteome</keyword>
<dbReference type="EMBL" id="CP036263">
    <property type="protein sequence ID" value="QDS98544.1"/>
    <property type="molecule type" value="Genomic_DNA"/>
</dbReference>
<dbReference type="RefSeq" id="WP_145059724.1">
    <property type="nucleotide sequence ID" value="NZ_CP036263.1"/>
</dbReference>
<dbReference type="GO" id="GO:0000287">
    <property type="term" value="F:magnesium ion binding"/>
    <property type="evidence" value="ECO:0007669"/>
    <property type="project" value="UniProtKB-UniRule"/>
</dbReference>
<feature type="binding site" evidence="10">
    <location>
        <position position="9"/>
    </location>
    <ligand>
        <name>Mg(2+)</name>
        <dbReference type="ChEBI" id="CHEBI:18420"/>
    </ligand>
</feature>
<dbReference type="GO" id="GO:0006633">
    <property type="term" value="P:fatty acid biosynthetic process"/>
    <property type="evidence" value="ECO:0007669"/>
    <property type="project" value="UniProtKB-UniRule"/>
</dbReference>
<comment type="subcellular location">
    <subcellularLocation>
        <location evidence="10">Cytoplasm</location>
    </subcellularLocation>
</comment>
<comment type="similarity">
    <text evidence="10">Belongs to the P-Pant transferase superfamily. AcpS family.</text>
</comment>
<dbReference type="Proteomes" id="UP000319852">
    <property type="component" value="Chromosome"/>
</dbReference>
<sequence length="130" mass="14246">MAIIGIGTDITECGRIGRMIERHGELFITRVFTEHEINYCVTKKAALQHYSGRWAAKEAVLKALGTGWRQGISWRDVEVRNLSSGGPTIRLYGGAREVADKLGIETMHISISHSRHYATAQAVAEGAPGI</sequence>